<gene>
    <name evidence="2" type="ORF">Rsub_11782</name>
</gene>
<evidence type="ECO:0000313" key="3">
    <source>
        <dbReference type="Proteomes" id="UP000247498"/>
    </source>
</evidence>
<accession>A0A2V0PP77</accession>
<dbReference type="PANTHER" id="PTHR36485">
    <property type="entry name" value="OS01G0939000 PROTEIN"/>
    <property type="match status" value="1"/>
</dbReference>
<keyword evidence="1" id="KW-1133">Transmembrane helix</keyword>
<name>A0A2V0PP77_9CHLO</name>
<keyword evidence="1" id="KW-0812">Transmembrane</keyword>
<keyword evidence="3" id="KW-1185">Reference proteome</keyword>
<keyword evidence="1" id="KW-0472">Membrane</keyword>
<evidence type="ECO:0000256" key="1">
    <source>
        <dbReference type="SAM" id="Phobius"/>
    </source>
</evidence>
<dbReference type="InterPro" id="IPR029164">
    <property type="entry name" value="PIG-Y"/>
</dbReference>
<dbReference type="OrthoDB" id="513201at2759"/>
<dbReference type="EMBL" id="BDRX01000151">
    <property type="protein sequence ID" value="GBF99257.1"/>
    <property type="molecule type" value="Genomic_DNA"/>
</dbReference>
<proteinExistence type="predicted"/>
<dbReference type="PANTHER" id="PTHR36485:SF1">
    <property type="entry name" value="TRANSMEMBRANE PROTEIN"/>
    <property type="match status" value="1"/>
</dbReference>
<dbReference type="InParanoid" id="A0A2V0PP77"/>
<dbReference type="Pfam" id="PF15159">
    <property type="entry name" value="PIG-Y"/>
    <property type="match status" value="1"/>
</dbReference>
<evidence type="ECO:0000313" key="2">
    <source>
        <dbReference type="EMBL" id="GBF99257.1"/>
    </source>
</evidence>
<dbReference type="Proteomes" id="UP000247498">
    <property type="component" value="Unassembled WGS sequence"/>
</dbReference>
<feature type="transmembrane region" description="Helical" evidence="1">
    <location>
        <begin position="77"/>
        <end position="100"/>
    </location>
</feature>
<feature type="transmembrane region" description="Helical" evidence="1">
    <location>
        <begin position="120"/>
        <end position="142"/>
    </location>
</feature>
<reference evidence="2 3" key="1">
    <citation type="journal article" date="2018" name="Sci. Rep.">
        <title>Raphidocelis subcapitata (=Pseudokirchneriella subcapitata) provides an insight into genome evolution and environmental adaptations in the Sphaeropleales.</title>
        <authorList>
            <person name="Suzuki S."/>
            <person name="Yamaguchi H."/>
            <person name="Nakajima N."/>
            <person name="Kawachi M."/>
        </authorList>
    </citation>
    <scope>NUCLEOTIDE SEQUENCE [LARGE SCALE GENOMIC DNA]</scope>
    <source>
        <strain evidence="2 3">NIES-35</strain>
    </source>
</reference>
<dbReference type="AlphaFoldDB" id="A0A2V0PP77"/>
<protein>
    <submittedName>
        <fullName evidence="2">Uncharacterized protein</fullName>
    </submittedName>
</protein>
<comment type="caution">
    <text evidence="2">The sequence shown here is derived from an EMBL/GenBank/DDBJ whole genome shotgun (WGS) entry which is preliminary data.</text>
</comment>
<organism evidence="2 3">
    <name type="scientific">Raphidocelis subcapitata</name>
    <dbReference type="NCBI Taxonomy" id="307507"/>
    <lineage>
        <taxon>Eukaryota</taxon>
        <taxon>Viridiplantae</taxon>
        <taxon>Chlorophyta</taxon>
        <taxon>core chlorophytes</taxon>
        <taxon>Chlorophyceae</taxon>
        <taxon>CS clade</taxon>
        <taxon>Sphaeropleales</taxon>
        <taxon>Selenastraceae</taxon>
        <taxon>Raphidocelis</taxon>
    </lineage>
</organism>
<sequence>MPASPDRAAAAAGAAAAPAAAAGGDADADADADALLAALRLNWRKVASTDNLLLLAEDAPPPPERAAARPPRRRARALLQGLALIAAGAALLAWALFSMALSKLLPPSSVPAVAAVQNDWYYCFLGPLMLPVTFVAVTSNWFSLKLFKHNS</sequence>